<proteinExistence type="predicted"/>
<sequence length="362" mass="39761">MRQLEQRFGPFMAAPNRLAPAPYRFRDVQTSKVVSEAFTLERAAHQSALSAVRSLLTSDLPAGKGAARAKIGRLVAFRFPTYQQWLAGQRANDPSELFAEVSGRFLAIEGPTDPAQALRRCPPGYLATTRGRQVVFRDRRTGKRAFTQAGSFVIFHRQPDEHAIRAALTLLANEKDAPLRAWGSAAFKKKVAAEAAAQGLILATTGAGAFSKKLLSELNVTPPPPSREVHEQEITPKPSIGAERSRGKTPVHPDDVDKDIPSSPNANSSAHMPRRDSEVASNSREPAREHQATLTNLFVQWEQSGQTIANHGKRRMLAVQIAKLAQETGTAIPAEHQKEIQKQVLEQRRMQQAAAQLRGQSR</sequence>
<gene>
    <name evidence="3" type="ORF">KCN53_15460</name>
</gene>
<evidence type="ECO:0000313" key="3">
    <source>
        <dbReference type="EMBL" id="MBZ6380023.1"/>
    </source>
</evidence>
<keyword evidence="4" id="KW-1185">Reference proteome</keyword>
<dbReference type="InterPro" id="IPR040677">
    <property type="entry name" value="LPD7"/>
</dbReference>
<feature type="region of interest" description="Disordered" evidence="1">
    <location>
        <begin position="218"/>
        <end position="290"/>
    </location>
</feature>
<evidence type="ECO:0000313" key="4">
    <source>
        <dbReference type="Proteomes" id="UP000824621"/>
    </source>
</evidence>
<dbReference type="Proteomes" id="UP000824621">
    <property type="component" value="Unassembled WGS sequence"/>
</dbReference>
<protein>
    <recommendedName>
        <fullName evidence="2">Large polyvalent protein-associated domain-containing protein</fullName>
    </recommendedName>
</protein>
<accession>A0ABS7WNN9</accession>
<dbReference type="Pfam" id="PF18821">
    <property type="entry name" value="LPD7"/>
    <property type="match status" value="1"/>
</dbReference>
<evidence type="ECO:0000256" key="1">
    <source>
        <dbReference type="SAM" id="MobiDB-lite"/>
    </source>
</evidence>
<feature type="domain" description="Large polyvalent protein-associated" evidence="2">
    <location>
        <begin position="131"/>
        <end position="200"/>
    </location>
</feature>
<dbReference type="RefSeq" id="WP_143712259.1">
    <property type="nucleotide sequence ID" value="NZ_JAGSGB010000004.1"/>
</dbReference>
<organism evidence="3 4">
    <name type="scientific">Pacificimonas aurantium</name>
    <dbReference type="NCBI Taxonomy" id="1250540"/>
    <lineage>
        <taxon>Bacteria</taxon>
        <taxon>Pseudomonadati</taxon>
        <taxon>Pseudomonadota</taxon>
        <taxon>Alphaproteobacteria</taxon>
        <taxon>Sphingomonadales</taxon>
        <taxon>Sphingosinicellaceae</taxon>
        <taxon>Pacificimonas</taxon>
    </lineage>
</organism>
<dbReference type="EMBL" id="JAGSGB010000004">
    <property type="protein sequence ID" value="MBZ6380023.1"/>
    <property type="molecule type" value="Genomic_DNA"/>
</dbReference>
<feature type="compositionally biased region" description="Basic and acidic residues" evidence="1">
    <location>
        <begin position="243"/>
        <end position="260"/>
    </location>
</feature>
<comment type="caution">
    <text evidence="3">The sequence shown here is derived from an EMBL/GenBank/DDBJ whole genome shotgun (WGS) entry which is preliminary data.</text>
</comment>
<name>A0ABS7WNN9_9SPHN</name>
<reference evidence="3 4" key="1">
    <citation type="submission" date="2021-04" db="EMBL/GenBank/DDBJ databases">
        <authorList>
            <person name="Pira H."/>
            <person name="Risdian C."/>
            <person name="Wink J."/>
        </authorList>
    </citation>
    <scope>NUCLEOTIDE SEQUENCE [LARGE SCALE GENOMIC DNA]</scope>
    <source>
        <strain evidence="3 4">DSM 107782</strain>
    </source>
</reference>
<evidence type="ECO:0000259" key="2">
    <source>
        <dbReference type="Pfam" id="PF18821"/>
    </source>
</evidence>